<dbReference type="Gramene" id="TraesLAC5D03G03115800.1">
    <property type="protein sequence ID" value="TraesLAC5D03G03115800.1.CDS1"/>
    <property type="gene ID" value="TraesLAC5D03G03115800"/>
</dbReference>
<dbReference type="Gramene" id="TraesJAG5D03G03157530.1">
    <property type="protein sequence ID" value="TraesJAG5D03G03157530.1.CDS1"/>
    <property type="gene ID" value="TraesJAG5D03G03157530"/>
</dbReference>
<dbReference type="Gramene" id="TraesCS5D02G327700.1">
    <property type="protein sequence ID" value="TraesCS5D02G327700.1.cds1"/>
    <property type="gene ID" value="TraesCS5D02G327700"/>
</dbReference>
<dbReference type="Gramene" id="TraesSYM5D03G03100550.1">
    <property type="protein sequence ID" value="TraesSYM5D03G03100550.1.CDS1"/>
    <property type="gene ID" value="TraesSYM5D03G03100550"/>
</dbReference>
<sequence length="65" mass="6969">MGDGKKSSPGFWSVVASWFACFRRPPKVKAASTGGRTTTYEEYDPAGGMVAAARHFSSAHKINFG</sequence>
<reference evidence="1" key="1">
    <citation type="submission" date="2018-08" db="EMBL/GenBank/DDBJ databases">
        <authorList>
            <person name="Rossello M."/>
        </authorList>
    </citation>
    <scope>NUCLEOTIDE SEQUENCE [LARGE SCALE GENOMIC DNA]</scope>
    <source>
        <strain evidence="1">cv. Chinese Spring</strain>
    </source>
</reference>
<dbReference type="Gramene" id="TraesPARA_EIv1.0_1839530.1">
    <property type="protein sequence ID" value="TraesPARA_EIv1.0_1839530.1.CDS1"/>
    <property type="gene ID" value="TraesPARA_EIv1.0_1839530"/>
</dbReference>
<dbReference type="Gramene" id="TraesARI5D03G03113890.1">
    <property type="protein sequence ID" value="TraesARI5D03G03113890.1.CDS1"/>
    <property type="gene ID" value="TraesARI5D03G03113890"/>
</dbReference>
<keyword evidence="2" id="KW-1185">Reference proteome</keyword>
<evidence type="ECO:0000313" key="2">
    <source>
        <dbReference type="Proteomes" id="UP000019116"/>
    </source>
</evidence>
<evidence type="ECO:0000313" key="1">
    <source>
        <dbReference type="EnsemblPlants" id="TraesCS5D02G327700.1.cds1"/>
    </source>
</evidence>
<dbReference type="Gramene" id="TraesJUL5D03G03185190.1">
    <property type="protein sequence ID" value="TraesJUL5D03G03185190.1.CDS1"/>
    <property type="gene ID" value="TraesJUL5D03G03185190"/>
</dbReference>
<dbReference type="Gramene" id="TraesWEE_scaffold_051974_01G000100.1">
    <property type="protein sequence ID" value="TraesWEE_scaffold_051974_01G000100.1"/>
    <property type="gene ID" value="TraesWEE_scaffold_051974_01G000100"/>
</dbReference>
<dbReference type="Gramene" id="TraesCS5D03G0738900.1">
    <property type="protein sequence ID" value="TraesCS5D03G0738900.1.CDS1"/>
    <property type="gene ID" value="TraesCS5D03G0738900"/>
</dbReference>
<name>A0A3B6MWY6_WHEAT</name>
<dbReference type="Gramene" id="TraesRN5D0100773400.1">
    <property type="protein sequence ID" value="TraesRN5D0100773400.1"/>
    <property type="gene ID" value="TraesRN5D0100773400"/>
</dbReference>
<dbReference type="Gramene" id="TraesSTA5D03G03151200.1">
    <property type="protein sequence ID" value="TraesSTA5D03G03151200.1.CDS1"/>
    <property type="gene ID" value="TraesSTA5D03G03151200"/>
</dbReference>
<dbReference type="Gramene" id="TraesLDM5D03G03164950.1">
    <property type="protein sequence ID" value="TraesLDM5D03G03164950.1.CDS1"/>
    <property type="gene ID" value="TraesLDM5D03G03164950"/>
</dbReference>
<organism evidence="1">
    <name type="scientific">Triticum aestivum</name>
    <name type="common">Wheat</name>
    <dbReference type="NCBI Taxonomy" id="4565"/>
    <lineage>
        <taxon>Eukaryota</taxon>
        <taxon>Viridiplantae</taxon>
        <taxon>Streptophyta</taxon>
        <taxon>Embryophyta</taxon>
        <taxon>Tracheophyta</taxon>
        <taxon>Spermatophyta</taxon>
        <taxon>Magnoliopsida</taxon>
        <taxon>Liliopsida</taxon>
        <taxon>Poales</taxon>
        <taxon>Poaceae</taxon>
        <taxon>BOP clade</taxon>
        <taxon>Pooideae</taxon>
        <taxon>Triticodae</taxon>
        <taxon>Triticeae</taxon>
        <taxon>Triticinae</taxon>
        <taxon>Triticum</taxon>
    </lineage>
</organism>
<dbReference type="AlphaFoldDB" id="A0A3B6MWY6"/>
<accession>A0A3B6MWY6</accession>
<proteinExistence type="predicted"/>
<dbReference type="Gramene" id="TraesMAC5D03G03158990.1">
    <property type="protein sequence ID" value="TraesMAC5D03G03158990.1.CDS1"/>
    <property type="gene ID" value="TraesMAC5D03G03158990"/>
</dbReference>
<dbReference type="Gramene" id="TraesROB_scaffold_129038_01G000200.1">
    <property type="protein sequence ID" value="TraesROB_scaffold_129038_01G000200.1"/>
    <property type="gene ID" value="TraesROB_scaffold_129038_01G000200"/>
</dbReference>
<reference evidence="1" key="2">
    <citation type="submission" date="2018-10" db="UniProtKB">
        <authorList>
            <consortium name="EnsemblPlants"/>
        </authorList>
    </citation>
    <scope>IDENTIFICATION</scope>
</reference>
<dbReference type="EnsemblPlants" id="TraesCS5D02G327700.1">
    <property type="protein sequence ID" value="TraesCS5D02G327700.1.cds1"/>
    <property type="gene ID" value="TraesCS5D02G327700"/>
</dbReference>
<dbReference type="Gramene" id="TraesCLE_scaffold_046515_01G000100.1">
    <property type="protein sequence ID" value="TraesCLE_scaffold_046515_01G000100.1"/>
    <property type="gene ID" value="TraesCLE_scaffold_046515_01G000100"/>
</dbReference>
<dbReference type="Gramene" id="TraesCAD_scaffold_004491_01G000700.1">
    <property type="protein sequence ID" value="TraesCAD_scaffold_004491_01G000700.1"/>
    <property type="gene ID" value="TraesCAD_scaffold_004491_01G000700"/>
</dbReference>
<dbReference type="Gramene" id="TraesNOR5D03G03189760.1">
    <property type="protein sequence ID" value="TraesNOR5D03G03189760.1.CDS1"/>
    <property type="gene ID" value="TraesNOR5D03G03189760"/>
</dbReference>
<dbReference type="PROSITE" id="PS51257">
    <property type="entry name" value="PROKAR_LIPOPROTEIN"/>
    <property type="match status" value="1"/>
</dbReference>
<protein>
    <submittedName>
        <fullName evidence="1">Uncharacterized protein</fullName>
    </submittedName>
</protein>
<dbReference type="Proteomes" id="UP000019116">
    <property type="component" value="Chromosome 5D"/>
</dbReference>
<dbReference type="OrthoDB" id="708859at2759"/>